<evidence type="ECO:0000313" key="1">
    <source>
        <dbReference type="EMBL" id="PXX75909.1"/>
    </source>
</evidence>
<dbReference type="AlphaFoldDB" id="A0A318KFV4"/>
<comment type="caution">
    <text evidence="1">The sequence shown here is derived from an EMBL/GenBank/DDBJ whole genome shotgun (WGS) entry which is preliminary data.</text>
</comment>
<keyword evidence="2" id="KW-1185">Reference proteome</keyword>
<gene>
    <name evidence="1" type="ORF">DFR34_12449</name>
</gene>
<dbReference type="InterPro" id="IPR021830">
    <property type="entry name" value="DUF3422"/>
</dbReference>
<dbReference type="OrthoDB" id="9767470at2"/>
<sequence>MTDTFFLHPQRQLLNNEAHVRTPVSVPSPAQVTSLAFFFDDDGSRQRQALSRLAAQLGLPLPAADAVQYQAELPGLRLNWGLHTEFARYTLLRRGRTGEPFADSAFEGLPLDWLSNQADPLLVAIHAVILPQEDAGAADTETLAQQWFAGNDLVGASIGDGNAMALTDLRLHPDRNLGAGVTRLLVLDYGMSASQRGRMLQRLFELETYRMLALLALPVAKAQVRVMDDLGRRMRALTGQMSGKSGARSSDDALLDQLTELAADLEDAISSTQYRFSAGQAYYRQVERRIEELREARLGGVQPFREFTIRRLAPAMATCETIGNRQTQLAARIQRATALLRTRVEVSLQGQNQALLASMDRRAELQLRLQETVEGLSVGVLTYYAVGLIGYLAKALKVAGAPVNPELVTGLAIPLVAAGVWWGTQKMKKSLGH</sequence>
<protein>
    <submittedName>
        <fullName evidence="1">Putative membrane-anchored protein</fullName>
    </submittedName>
</protein>
<accession>A0A318KFV4</accession>
<name>A0A318KFV4_9NEIS</name>
<dbReference type="Proteomes" id="UP000247555">
    <property type="component" value="Unassembled WGS sequence"/>
</dbReference>
<reference evidence="1 2" key="1">
    <citation type="submission" date="2018-05" db="EMBL/GenBank/DDBJ databases">
        <title>Genomic Encyclopedia of Type Strains, Phase IV (KMG-IV): sequencing the most valuable type-strain genomes for metagenomic binning, comparative biology and taxonomic classification.</title>
        <authorList>
            <person name="Goeker M."/>
        </authorList>
    </citation>
    <scope>NUCLEOTIDE SEQUENCE [LARGE SCALE GENOMIC DNA]</scope>
    <source>
        <strain evidence="1 2">DSM 29661</strain>
    </source>
</reference>
<dbReference type="EMBL" id="QJKI01000024">
    <property type="protein sequence ID" value="PXX75909.1"/>
    <property type="molecule type" value="Genomic_DNA"/>
</dbReference>
<dbReference type="Pfam" id="PF11902">
    <property type="entry name" value="DUF3422"/>
    <property type="match status" value="1"/>
</dbReference>
<dbReference type="RefSeq" id="WP_110391799.1">
    <property type="nucleotide sequence ID" value="NZ_CALCOA010000181.1"/>
</dbReference>
<proteinExistence type="predicted"/>
<organism evidence="1 2">
    <name type="scientific">Rivihabitans pingtungensis</name>
    <dbReference type="NCBI Taxonomy" id="1054498"/>
    <lineage>
        <taxon>Bacteria</taxon>
        <taxon>Pseudomonadati</taxon>
        <taxon>Pseudomonadota</taxon>
        <taxon>Betaproteobacteria</taxon>
        <taxon>Neisseriales</taxon>
        <taxon>Aquaspirillaceae</taxon>
        <taxon>Rivihabitans</taxon>
    </lineage>
</organism>
<evidence type="ECO:0000313" key="2">
    <source>
        <dbReference type="Proteomes" id="UP000247555"/>
    </source>
</evidence>